<dbReference type="EMBL" id="JAQQKV010000001">
    <property type="protein sequence ID" value="MDC7675913.1"/>
    <property type="molecule type" value="Genomic_DNA"/>
</dbReference>
<organism evidence="1 2">
    <name type="scientific">Asticcacaulis machinosus</name>
    <dbReference type="NCBI Taxonomy" id="2984211"/>
    <lineage>
        <taxon>Bacteria</taxon>
        <taxon>Pseudomonadati</taxon>
        <taxon>Pseudomonadota</taxon>
        <taxon>Alphaproteobacteria</taxon>
        <taxon>Caulobacterales</taxon>
        <taxon>Caulobacteraceae</taxon>
        <taxon>Asticcacaulis</taxon>
    </lineage>
</organism>
<dbReference type="RefSeq" id="WP_272744229.1">
    <property type="nucleotide sequence ID" value="NZ_JAQQKV010000001.1"/>
</dbReference>
<protein>
    <recommendedName>
        <fullName evidence="3">Phytanoyl-CoA dioxygenase (PhyH)</fullName>
    </recommendedName>
</protein>
<evidence type="ECO:0008006" key="3">
    <source>
        <dbReference type="Google" id="ProtNLM"/>
    </source>
</evidence>
<reference evidence="1 2" key="1">
    <citation type="submission" date="2023-01" db="EMBL/GenBank/DDBJ databases">
        <title>Novel species of the genus Asticcacaulis isolated from rivers.</title>
        <authorList>
            <person name="Lu H."/>
        </authorList>
    </citation>
    <scope>NUCLEOTIDE SEQUENCE [LARGE SCALE GENOMIC DNA]</scope>
    <source>
        <strain evidence="1 2">LKC15W</strain>
    </source>
</reference>
<name>A0ABT5HI42_9CAUL</name>
<gene>
    <name evidence="1" type="ORF">PQU98_07225</name>
</gene>
<keyword evidence="2" id="KW-1185">Reference proteome</keyword>
<proteinExistence type="predicted"/>
<sequence>MSDIFLCLSAADIDAVVRSIDTLGYGVIRNCLPEALLVNTRRFVQDRVGRNGGEYMHFTGSDAVQGTLLEALSQSGNFNRACREIYRAGTQNVPPPSRFHMVLRCLAGKTGQKHAYYFHYDSYVLTALVPVIIPIEGISGDLIMFPNRRKIRRNYVHNLIDKVLLDNPASQWALRFGVRSGWLKPVRLKMEPGNVYMFWGYRTLHTNEPCDVDKIRSTGLMHYADPHAGSWLRQKLGRA</sequence>
<accession>A0ABT5HI42</accession>
<evidence type="ECO:0000313" key="2">
    <source>
        <dbReference type="Proteomes" id="UP001218579"/>
    </source>
</evidence>
<dbReference type="Proteomes" id="UP001218579">
    <property type="component" value="Unassembled WGS sequence"/>
</dbReference>
<comment type="caution">
    <text evidence="1">The sequence shown here is derived from an EMBL/GenBank/DDBJ whole genome shotgun (WGS) entry which is preliminary data.</text>
</comment>
<evidence type="ECO:0000313" key="1">
    <source>
        <dbReference type="EMBL" id="MDC7675913.1"/>
    </source>
</evidence>
<dbReference type="SUPFAM" id="SSF51197">
    <property type="entry name" value="Clavaminate synthase-like"/>
    <property type="match status" value="1"/>
</dbReference>